<evidence type="ECO:0000256" key="8">
    <source>
        <dbReference type="ARBA" id="ARBA00025752"/>
    </source>
</evidence>
<comment type="function">
    <text evidence="7">Involved in cellular auxin homeostasis by regulating auxin metabolism. Regulates intracellular auxin accumulation at the endoplasmic reticulum and thus auxin availability for nuclear auxin signaling.</text>
</comment>
<gene>
    <name evidence="12" type="ORF">CDEB00056_LOCUS15833</name>
</gene>
<evidence type="ECO:0000256" key="2">
    <source>
        <dbReference type="ARBA" id="ARBA00004308"/>
    </source>
</evidence>
<feature type="transmembrane region" description="Helical" evidence="11">
    <location>
        <begin position="504"/>
        <end position="527"/>
    </location>
</feature>
<sequence length="608" mass="67256">MSVSVSVSENPLLSIIIASSSSIGKTFLIGLTDYVATRYPKEGPLLPPSAMAPLSRLTFTMLILPLIYEGIASSVKLESLGSLYPVILASFGIITISFLVTCTLGYLPCFRLNVNYPKNDENGVDDGDGNDDGDGDGDDDVTDDGDDDDREVTVMKKNRDRARFTALCVASTFPNIVALPIIIFPTLCEYEVTHDLMGMNMTVNINMDSEDENEFSDQESRIQECIKQTNSVIFTYFFGFSLIIWTLGQHTLVNLGRYYNKTGEVEENENNPQVEANSNQQNVERSEDNDDSNSPTIETSSRAQQSTCMCTTMQYIQKCMASILQTIVTIMKLPSFQVLVLAFLTTCIPPLQRAMFNPGGSMRVIGSALEALAAAGSTFATIIVAATLGQPQQQEAEVVRIHAKDKQQHQQQLEEEVEALVDKDQGLQRVDSTYRDNGSHDCENGDYYGEKNQMNNGSSNIANLENEILQTKNETRHTGRRSKTRIWNRCMKSLRSIPMEDFKIYMWQILSRLFITPAIVYLIMIKLDCSGALDGIPSIAKLVLLINSALPGALVVVVILKAEGLTDAAAAVSKTYLPTYVLSVFTLAMWSSVGLMTWRNDSTICELF</sequence>
<feature type="transmembrane region" description="Helical" evidence="11">
    <location>
        <begin position="539"/>
        <end position="560"/>
    </location>
</feature>
<comment type="subcellular location">
    <subcellularLocation>
        <location evidence="2">Endomembrane system</location>
    </subcellularLocation>
    <subcellularLocation>
        <location evidence="1">Membrane</location>
        <topology evidence="1">Multi-pass membrane protein</topology>
    </subcellularLocation>
</comment>
<feature type="coiled-coil region" evidence="9">
    <location>
        <begin position="403"/>
        <end position="430"/>
    </location>
</feature>
<evidence type="ECO:0000256" key="11">
    <source>
        <dbReference type="SAM" id="Phobius"/>
    </source>
</evidence>
<feature type="compositionally biased region" description="Polar residues" evidence="10">
    <location>
        <begin position="292"/>
        <end position="303"/>
    </location>
</feature>
<evidence type="ECO:0000256" key="5">
    <source>
        <dbReference type="ARBA" id="ARBA00022989"/>
    </source>
</evidence>
<dbReference type="EMBL" id="HBIO01020557">
    <property type="protein sequence ID" value="CAE0470980.1"/>
    <property type="molecule type" value="Transcribed_RNA"/>
</dbReference>
<feature type="transmembrane region" description="Helical" evidence="11">
    <location>
        <begin position="164"/>
        <end position="187"/>
    </location>
</feature>
<evidence type="ECO:0000256" key="4">
    <source>
        <dbReference type="ARBA" id="ARBA00022692"/>
    </source>
</evidence>
<comment type="similarity">
    <text evidence="8">Belongs to the auxin efflux carrier (TC 2.A.69.2) family.</text>
</comment>
<evidence type="ECO:0000256" key="9">
    <source>
        <dbReference type="SAM" id="Coils"/>
    </source>
</evidence>
<name>A0A7S3QAS7_9STRA</name>
<feature type="transmembrane region" description="Helical" evidence="11">
    <location>
        <begin position="233"/>
        <end position="253"/>
    </location>
</feature>
<feature type="region of interest" description="Disordered" evidence="10">
    <location>
        <begin position="266"/>
        <end position="303"/>
    </location>
</feature>
<dbReference type="GO" id="GO:0012505">
    <property type="term" value="C:endomembrane system"/>
    <property type="evidence" value="ECO:0007669"/>
    <property type="project" value="UniProtKB-SubCell"/>
</dbReference>
<feature type="transmembrane region" description="Helical" evidence="11">
    <location>
        <begin position="580"/>
        <end position="598"/>
    </location>
</feature>
<keyword evidence="9" id="KW-0175">Coiled coil</keyword>
<feature type="transmembrane region" description="Helical" evidence="11">
    <location>
        <begin position="364"/>
        <end position="388"/>
    </location>
</feature>
<evidence type="ECO:0000256" key="7">
    <source>
        <dbReference type="ARBA" id="ARBA00025100"/>
    </source>
</evidence>
<organism evidence="12">
    <name type="scientific">Chaetoceros debilis</name>
    <dbReference type="NCBI Taxonomy" id="122233"/>
    <lineage>
        <taxon>Eukaryota</taxon>
        <taxon>Sar</taxon>
        <taxon>Stramenopiles</taxon>
        <taxon>Ochrophyta</taxon>
        <taxon>Bacillariophyta</taxon>
        <taxon>Coscinodiscophyceae</taxon>
        <taxon>Chaetocerotophycidae</taxon>
        <taxon>Chaetocerotales</taxon>
        <taxon>Chaetocerotaceae</taxon>
        <taxon>Chaetoceros</taxon>
    </lineage>
</organism>
<feature type="region of interest" description="Disordered" evidence="10">
    <location>
        <begin position="120"/>
        <end position="152"/>
    </location>
</feature>
<dbReference type="GO" id="GO:0016020">
    <property type="term" value="C:membrane"/>
    <property type="evidence" value="ECO:0007669"/>
    <property type="project" value="UniProtKB-SubCell"/>
</dbReference>
<feature type="transmembrane region" description="Helical" evidence="11">
    <location>
        <begin position="83"/>
        <end position="107"/>
    </location>
</feature>
<evidence type="ECO:0000256" key="6">
    <source>
        <dbReference type="ARBA" id="ARBA00023136"/>
    </source>
</evidence>
<feature type="compositionally biased region" description="Acidic residues" evidence="10">
    <location>
        <begin position="122"/>
        <end position="150"/>
    </location>
</feature>
<evidence type="ECO:0000313" key="12">
    <source>
        <dbReference type="EMBL" id="CAE0470980.1"/>
    </source>
</evidence>
<dbReference type="InterPro" id="IPR045033">
    <property type="entry name" value="PILS1/3/4/5/7"/>
</dbReference>
<dbReference type="InterPro" id="IPR004776">
    <property type="entry name" value="Mem_transp_PIN-like"/>
</dbReference>
<evidence type="ECO:0000256" key="3">
    <source>
        <dbReference type="ARBA" id="ARBA00022448"/>
    </source>
</evidence>
<keyword evidence="3" id="KW-0813">Transport</keyword>
<keyword evidence="6 11" id="KW-0472">Membrane</keyword>
<protein>
    <submittedName>
        <fullName evidence="12">Uncharacterized protein</fullName>
    </submittedName>
</protein>
<dbReference type="GO" id="GO:0055085">
    <property type="term" value="P:transmembrane transport"/>
    <property type="evidence" value="ECO:0007669"/>
    <property type="project" value="InterPro"/>
</dbReference>
<keyword evidence="4 11" id="KW-0812">Transmembrane</keyword>
<evidence type="ECO:0000256" key="1">
    <source>
        <dbReference type="ARBA" id="ARBA00004141"/>
    </source>
</evidence>
<dbReference type="Pfam" id="PF03547">
    <property type="entry name" value="Mem_trans"/>
    <property type="match status" value="1"/>
</dbReference>
<feature type="transmembrane region" description="Helical" evidence="11">
    <location>
        <begin position="12"/>
        <end position="36"/>
    </location>
</feature>
<feature type="transmembrane region" description="Helical" evidence="11">
    <location>
        <begin position="57"/>
        <end position="77"/>
    </location>
</feature>
<reference evidence="12" key="1">
    <citation type="submission" date="2021-01" db="EMBL/GenBank/DDBJ databases">
        <authorList>
            <person name="Corre E."/>
            <person name="Pelletier E."/>
            <person name="Niang G."/>
            <person name="Scheremetjew M."/>
            <person name="Finn R."/>
            <person name="Kale V."/>
            <person name="Holt S."/>
            <person name="Cochrane G."/>
            <person name="Meng A."/>
            <person name="Brown T."/>
            <person name="Cohen L."/>
        </authorList>
    </citation>
    <scope>NUCLEOTIDE SEQUENCE</scope>
    <source>
        <strain evidence="12">MM31A-1</strain>
    </source>
</reference>
<dbReference type="AlphaFoldDB" id="A0A7S3QAS7"/>
<dbReference type="PANTHER" id="PTHR31651">
    <property type="match status" value="1"/>
</dbReference>
<proteinExistence type="inferred from homology"/>
<accession>A0A7S3QAS7</accession>
<dbReference type="PANTHER" id="PTHR31651:SF33">
    <property type="entry name" value="PROTEIN PIN-LIKES 1"/>
    <property type="match status" value="1"/>
</dbReference>
<evidence type="ECO:0000256" key="10">
    <source>
        <dbReference type="SAM" id="MobiDB-lite"/>
    </source>
</evidence>
<feature type="transmembrane region" description="Helical" evidence="11">
    <location>
        <begin position="323"/>
        <end position="344"/>
    </location>
</feature>
<keyword evidence="5 11" id="KW-1133">Transmembrane helix</keyword>